<proteinExistence type="predicted"/>
<keyword evidence="1" id="KW-0732">Signal</keyword>
<feature type="chain" id="PRO_5046348375" evidence="1">
    <location>
        <begin position="22"/>
        <end position="152"/>
    </location>
</feature>
<evidence type="ECO:0000313" key="3">
    <source>
        <dbReference type="Proteomes" id="UP001179361"/>
    </source>
</evidence>
<keyword evidence="3" id="KW-1185">Reference proteome</keyword>
<dbReference type="RefSeq" id="WP_231058481.1">
    <property type="nucleotide sequence ID" value="NZ_JAJNOC010000003.1"/>
</dbReference>
<evidence type="ECO:0000313" key="2">
    <source>
        <dbReference type="EMBL" id="MCD2517190.1"/>
    </source>
</evidence>
<accession>A0ABS8Q9B4</accession>
<dbReference type="Proteomes" id="UP001179361">
    <property type="component" value="Unassembled WGS sequence"/>
</dbReference>
<gene>
    <name evidence="2" type="ORF">LQ564_12820</name>
</gene>
<reference evidence="2" key="1">
    <citation type="submission" date="2021-11" db="EMBL/GenBank/DDBJ databases">
        <title>The complete genome of Massilia sp sp. G4R7.</title>
        <authorList>
            <person name="Liu L."/>
            <person name="Yue J."/>
            <person name="Yuan J."/>
            <person name="Yang F."/>
            <person name="Li L."/>
        </authorList>
    </citation>
    <scope>NUCLEOTIDE SEQUENCE</scope>
    <source>
        <strain evidence="2">G4R7</strain>
    </source>
</reference>
<dbReference type="EMBL" id="JAJNOC010000003">
    <property type="protein sequence ID" value="MCD2517190.1"/>
    <property type="molecule type" value="Genomic_DNA"/>
</dbReference>
<comment type="caution">
    <text evidence="2">The sequence shown here is derived from an EMBL/GenBank/DDBJ whole genome shotgun (WGS) entry which is preliminary data.</text>
</comment>
<name>A0ABS8Q9B4_9BURK</name>
<feature type="signal peptide" evidence="1">
    <location>
        <begin position="1"/>
        <end position="21"/>
    </location>
</feature>
<protein>
    <submittedName>
        <fullName evidence="2">Uncharacterized protein</fullName>
    </submittedName>
</protein>
<evidence type="ECO:0000256" key="1">
    <source>
        <dbReference type="SAM" id="SignalP"/>
    </source>
</evidence>
<sequence>MTYLCKTIAALLLSLGATAWAGTADAHFLLSPALVQKTKAAYATLEQAGLAEQSEEEEAEDARYRKNGELPVERFIQSVEKRPGAKSIVARHGLSTKEFGLATYALIDASLYLAIEKMSSQVEAAKTLSKMTREQQANIVLVRKLGPAAAMR</sequence>
<organism evidence="2 3">
    <name type="scientific">Massilia phyllostachyos</name>
    <dbReference type="NCBI Taxonomy" id="2898585"/>
    <lineage>
        <taxon>Bacteria</taxon>
        <taxon>Pseudomonadati</taxon>
        <taxon>Pseudomonadota</taxon>
        <taxon>Betaproteobacteria</taxon>
        <taxon>Burkholderiales</taxon>
        <taxon>Oxalobacteraceae</taxon>
        <taxon>Telluria group</taxon>
        <taxon>Massilia</taxon>
    </lineage>
</organism>